<gene>
    <name evidence="2" type="ORF">OTI717_LOCUS41821</name>
</gene>
<reference evidence="2" key="1">
    <citation type="submission" date="2021-02" db="EMBL/GenBank/DDBJ databases">
        <authorList>
            <person name="Nowell W R."/>
        </authorList>
    </citation>
    <scope>NUCLEOTIDE SEQUENCE</scope>
</reference>
<evidence type="ECO:0000313" key="2">
    <source>
        <dbReference type="EMBL" id="CAF4293851.1"/>
    </source>
</evidence>
<evidence type="ECO:0000256" key="1">
    <source>
        <dbReference type="SAM" id="MobiDB-lite"/>
    </source>
</evidence>
<dbReference type="EMBL" id="CAJOAX010044902">
    <property type="protein sequence ID" value="CAF4293851.1"/>
    <property type="molecule type" value="Genomic_DNA"/>
</dbReference>
<proteinExistence type="predicted"/>
<dbReference type="Proteomes" id="UP000663823">
    <property type="component" value="Unassembled WGS sequence"/>
</dbReference>
<protein>
    <submittedName>
        <fullName evidence="2">Uncharacterized protein</fullName>
    </submittedName>
</protein>
<organism evidence="2 3">
    <name type="scientific">Rotaria sordida</name>
    <dbReference type="NCBI Taxonomy" id="392033"/>
    <lineage>
        <taxon>Eukaryota</taxon>
        <taxon>Metazoa</taxon>
        <taxon>Spiralia</taxon>
        <taxon>Gnathifera</taxon>
        <taxon>Rotifera</taxon>
        <taxon>Eurotatoria</taxon>
        <taxon>Bdelloidea</taxon>
        <taxon>Philodinida</taxon>
        <taxon>Philodinidae</taxon>
        <taxon>Rotaria</taxon>
    </lineage>
</organism>
<feature type="non-terminal residue" evidence="2">
    <location>
        <position position="1"/>
    </location>
</feature>
<evidence type="ECO:0000313" key="3">
    <source>
        <dbReference type="Proteomes" id="UP000663823"/>
    </source>
</evidence>
<comment type="caution">
    <text evidence="2">The sequence shown here is derived from an EMBL/GenBank/DDBJ whole genome shotgun (WGS) entry which is preliminary data.</text>
</comment>
<sequence>GSQGADASAGDKTHPHPHQPSKNILDVIEKFRNNLSIRTYRYSSLRDVSFNNYIPNLSSINKQNKKHSLAIIWWSGGNNLPYMFYS</sequence>
<accession>A0A820HES6</accession>
<name>A0A820HES6_9BILA</name>
<feature type="region of interest" description="Disordered" evidence="1">
    <location>
        <begin position="1"/>
        <end position="22"/>
    </location>
</feature>
<dbReference type="AlphaFoldDB" id="A0A820HES6"/>